<dbReference type="OrthoDB" id="2674649at2759"/>
<dbReference type="RefSeq" id="XP_041198296.1">
    <property type="nucleotide sequence ID" value="XM_041341715.1"/>
</dbReference>
<dbReference type="AlphaFoldDB" id="A0A9P7JIT9"/>
<evidence type="ECO:0000313" key="2">
    <source>
        <dbReference type="EMBL" id="KAG1824579.1"/>
    </source>
</evidence>
<name>A0A9P7JIT9_9AGAM</name>
<dbReference type="EMBL" id="JABBWG010000003">
    <property type="protein sequence ID" value="KAG1824579.1"/>
    <property type="molecule type" value="Genomic_DNA"/>
</dbReference>
<dbReference type="GeneID" id="64635731"/>
<reference evidence="2" key="1">
    <citation type="journal article" date="2020" name="New Phytol.">
        <title>Comparative genomics reveals dynamic genome evolution in host specialist ectomycorrhizal fungi.</title>
        <authorList>
            <person name="Lofgren L.A."/>
            <person name="Nguyen N.H."/>
            <person name="Vilgalys R."/>
            <person name="Ruytinx J."/>
            <person name="Liao H.L."/>
            <person name="Branco S."/>
            <person name="Kuo A."/>
            <person name="LaButti K."/>
            <person name="Lipzen A."/>
            <person name="Andreopoulos W."/>
            <person name="Pangilinan J."/>
            <person name="Riley R."/>
            <person name="Hundley H."/>
            <person name="Na H."/>
            <person name="Barry K."/>
            <person name="Grigoriev I.V."/>
            <person name="Stajich J.E."/>
            <person name="Kennedy P.G."/>
        </authorList>
    </citation>
    <scope>NUCLEOTIDE SEQUENCE</scope>
    <source>
        <strain evidence="2">MN1</strain>
    </source>
</reference>
<accession>A0A9P7JIT9</accession>
<sequence>MDPKGNNLNQELFCRGLKSNSQTCDSCHYRQARKPSATHQCSRGSIINYVINLACWLSQAGQGPSTISRLVKDSHENYIQDHKEITSSQMVGSQAHTGRHIPSISTSGNMFHIASVAMLTCGVDRDGLIRVSKAPTKNSKNEIQAMKNCGCYLEQQLIIESGWNYHKVTSQLQSWFPKVFDYLNVQAEKQQSATLQHEHEKKPIWQLLNKCRQTLTVIDIGFLARCDLVKHKGQDKANNSVNIKSDNDIASSLMELDMSLDSDTKDPKGKGKAAPAKSPMRRQNVTLRPPPLSSEATRKAVQKKLKKEPASGTAVPLFLMNSESASELEPPPSTQIRAQSNSYTTLKVKNKISAPPDFVSVSKADVLWYDKIQDNDPFTEYINPWDSHYSMLNLANL</sequence>
<gene>
    <name evidence="2" type="ORF">BJ212DRAFT_1523754</name>
</gene>
<protein>
    <submittedName>
        <fullName evidence="2">Uncharacterized protein</fullName>
    </submittedName>
</protein>
<keyword evidence="3" id="KW-1185">Reference proteome</keyword>
<dbReference type="Proteomes" id="UP000807769">
    <property type="component" value="Unassembled WGS sequence"/>
</dbReference>
<evidence type="ECO:0000256" key="1">
    <source>
        <dbReference type="SAM" id="MobiDB-lite"/>
    </source>
</evidence>
<organism evidence="2 3">
    <name type="scientific">Suillus subaureus</name>
    <dbReference type="NCBI Taxonomy" id="48587"/>
    <lineage>
        <taxon>Eukaryota</taxon>
        <taxon>Fungi</taxon>
        <taxon>Dikarya</taxon>
        <taxon>Basidiomycota</taxon>
        <taxon>Agaricomycotina</taxon>
        <taxon>Agaricomycetes</taxon>
        <taxon>Agaricomycetidae</taxon>
        <taxon>Boletales</taxon>
        <taxon>Suillineae</taxon>
        <taxon>Suillaceae</taxon>
        <taxon>Suillus</taxon>
    </lineage>
</organism>
<proteinExistence type="predicted"/>
<feature type="region of interest" description="Disordered" evidence="1">
    <location>
        <begin position="260"/>
        <end position="300"/>
    </location>
</feature>
<comment type="caution">
    <text evidence="2">The sequence shown here is derived from an EMBL/GenBank/DDBJ whole genome shotgun (WGS) entry which is preliminary data.</text>
</comment>
<evidence type="ECO:0000313" key="3">
    <source>
        <dbReference type="Proteomes" id="UP000807769"/>
    </source>
</evidence>